<keyword evidence="3 5" id="KW-0378">Hydrolase</keyword>
<evidence type="ECO:0000259" key="7">
    <source>
        <dbReference type="Pfam" id="PF00135"/>
    </source>
</evidence>
<feature type="compositionally biased region" description="Basic and acidic residues" evidence="6">
    <location>
        <begin position="601"/>
        <end position="610"/>
    </location>
</feature>
<feature type="domain" description="Carboxylesterase type B" evidence="7">
    <location>
        <begin position="552"/>
        <end position="608"/>
    </location>
</feature>
<dbReference type="OrthoDB" id="408631at2759"/>
<feature type="compositionally biased region" description="Pro residues" evidence="6">
    <location>
        <begin position="589"/>
        <end position="598"/>
    </location>
</feature>
<dbReference type="Gene3D" id="3.40.50.1820">
    <property type="entry name" value="alpha/beta hydrolase"/>
    <property type="match status" value="3"/>
</dbReference>
<name>A0A7R9MAB2_9ACAR</name>
<evidence type="ECO:0000313" key="8">
    <source>
        <dbReference type="EMBL" id="CAD7656001.1"/>
    </source>
</evidence>
<dbReference type="GO" id="GO:0003990">
    <property type="term" value="F:acetylcholinesterase activity"/>
    <property type="evidence" value="ECO:0007669"/>
    <property type="project" value="TreeGrafter"/>
</dbReference>
<dbReference type="PROSITE" id="PS00122">
    <property type="entry name" value="CARBOXYLESTERASE_B_1"/>
    <property type="match status" value="1"/>
</dbReference>
<gene>
    <name evidence="8" type="ORF">ONB1V03_LOCUS12641</name>
</gene>
<dbReference type="InterPro" id="IPR029058">
    <property type="entry name" value="AB_hydrolase_fold"/>
</dbReference>
<dbReference type="InterPro" id="IPR050654">
    <property type="entry name" value="AChE-related_enzymes"/>
</dbReference>
<feature type="non-terminal residue" evidence="8">
    <location>
        <position position="610"/>
    </location>
</feature>
<evidence type="ECO:0000256" key="4">
    <source>
        <dbReference type="ARBA" id="ARBA00023180"/>
    </source>
</evidence>
<comment type="similarity">
    <text evidence="1 5">Belongs to the type-B carboxylesterase/lipase family.</text>
</comment>
<evidence type="ECO:0000256" key="2">
    <source>
        <dbReference type="ARBA" id="ARBA00022487"/>
    </source>
</evidence>
<feature type="domain" description="Carboxylesterase type B" evidence="7">
    <location>
        <begin position="50"/>
        <end position="497"/>
    </location>
</feature>
<dbReference type="GO" id="GO:0006581">
    <property type="term" value="P:acetylcholine catabolic process"/>
    <property type="evidence" value="ECO:0007669"/>
    <property type="project" value="TreeGrafter"/>
</dbReference>
<accession>A0A7R9MAB2</accession>
<sequence>CVCDESNSVVVNTSSGGVRGQTLNVVNHKINQFLNIPYAEPPTLNVVNHKINQFLNIPYAEPPVGPLRFSPPQPLQTPKKDIIDGTVEGNSCIQIQSPLFIQMMGKLTTSEDCLVLNIWTPNVDKSASKSQLKPVMYWIYGGALTIGSVFQKMYNGSVLATNDVVIVSVNYRVGQLGFLYGGDQTAPGNLGFYDQLLGLKWVRENIHRFGGDKDQITIFGESAGGWSVSAHLLSPLSKGLFKRAIVQSGTQMFHKDRPVLGTVEALSKAKETARKLGCDPYDHKWLDCLRTIKDPDLFFEPTEAEVSFGVTWPVFGTEFLPVLPQKAFETNKYNSDVDVMAGATKDEGPMLAMMTFPQLRADFNIKKFHELIELQREIYHNIDVQKVSDYYLQNRDPENPNDLQQAFGELYGDMLIVCPTYGFAKRFAKSGRDTNLFAMFGCDEHTICHAAELPYVFGDPVRTPQMFTETDYDFSIDIMKIWTNFAKNIKPHNIYPKLIDISDANSVPKVKDLNPNDMSLVLDNPYGDICDGFWMSVIVVCIVRCVCDESNSVVVNTSSGGVRGQTLNVVNHFINQFLNIPYAEPPVGPRRFSPPQPLKTPKKDIIDGTV</sequence>
<dbReference type="PANTHER" id="PTHR43918:SF4">
    <property type="entry name" value="CARBOXYLIC ESTER HYDROLASE"/>
    <property type="match status" value="1"/>
</dbReference>
<evidence type="ECO:0000256" key="5">
    <source>
        <dbReference type="RuleBase" id="RU361235"/>
    </source>
</evidence>
<proteinExistence type="inferred from homology"/>
<dbReference type="GO" id="GO:0005886">
    <property type="term" value="C:plasma membrane"/>
    <property type="evidence" value="ECO:0007669"/>
    <property type="project" value="TreeGrafter"/>
</dbReference>
<dbReference type="GO" id="GO:0005615">
    <property type="term" value="C:extracellular space"/>
    <property type="evidence" value="ECO:0007669"/>
    <property type="project" value="TreeGrafter"/>
</dbReference>
<evidence type="ECO:0000313" key="9">
    <source>
        <dbReference type="Proteomes" id="UP000728032"/>
    </source>
</evidence>
<dbReference type="EMBL" id="CAJPVJ010010386">
    <property type="protein sequence ID" value="CAG2173188.1"/>
    <property type="molecule type" value="Genomic_DNA"/>
</dbReference>
<dbReference type="Pfam" id="PF00135">
    <property type="entry name" value="COesterase"/>
    <property type="match status" value="2"/>
</dbReference>
<evidence type="ECO:0000256" key="6">
    <source>
        <dbReference type="SAM" id="MobiDB-lite"/>
    </source>
</evidence>
<organism evidence="8">
    <name type="scientific">Oppiella nova</name>
    <dbReference type="NCBI Taxonomy" id="334625"/>
    <lineage>
        <taxon>Eukaryota</taxon>
        <taxon>Metazoa</taxon>
        <taxon>Ecdysozoa</taxon>
        <taxon>Arthropoda</taxon>
        <taxon>Chelicerata</taxon>
        <taxon>Arachnida</taxon>
        <taxon>Acari</taxon>
        <taxon>Acariformes</taxon>
        <taxon>Sarcoptiformes</taxon>
        <taxon>Oribatida</taxon>
        <taxon>Brachypylina</taxon>
        <taxon>Oppioidea</taxon>
        <taxon>Oppiidae</taxon>
        <taxon>Oppiella</taxon>
    </lineage>
</organism>
<keyword evidence="4" id="KW-0325">Glycoprotein</keyword>
<keyword evidence="9" id="KW-1185">Reference proteome</keyword>
<dbReference type="EMBL" id="OC925211">
    <property type="protein sequence ID" value="CAD7656001.1"/>
    <property type="molecule type" value="Genomic_DNA"/>
</dbReference>
<evidence type="ECO:0000256" key="3">
    <source>
        <dbReference type="ARBA" id="ARBA00022801"/>
    </source>
</evidence>
<dbReference type="InterPro" id="IPR019826">
    <property type="entry name" value="Carboxylesterase_B_AS"/>
</dbReference>
<dbReference type="PANTHER" id="PTHR43918">
    <property type="entry name" value="ACETYLCHOLINESTERASE"/>
    <property type="match status" value="1"/>
</dbReference>
<dbReference type="Proteomes" id="UP000728032">
    <property type="component" value="Unassembled WGS sequence"/>
</dbReference>
<dbReference type="AlphaFoldDB" id="A0A7R9MAB2"/>
<feature type="region of interest" description="Disordered" evidence="6">
    <location>
        <begin position="589"/>
        <end position="610"/>
    </location>
</feature>
<protein>
    <recommendedName>
        <fullName evidence="5">Carboxylic ester hydrolase</fullName>
        <ecNumber evidence="5">3.1.1.-</ecNumber>
    </recommendedName>
</protein>
<keyword evidence="2" id="KW-0719">Serine esterase</keyword>
<dbReference type="EC" id="3.1.1.-" evidence="5"/>
<evidence type="ECO:0000256" key="1">
    <source>
        <dbReference type="ARBA" id="ARBA00005964"/>
    </source>
</evidence>
<dbReference type="InterPro" id="IPR002018">
    <property type="entry name" value="CarbesteraseB"/>
</dbReference>
<reference evidence="8" key="1">
    <citation type="submission" date="2020-11" db="EMBL/GenBank/DDBJ databases">
        <authorList>
            <person name="Tran Van P."/>
        </authorList>
    </citation>
    <scope>NUCLEOTIDE SEQUENCE</scope>
</reference>
<dbReference type="SUPFAM" id="SSF53474">
    <property type="entry name" value="alpha/beta-Hydrolases"/>
    <property type="match status" value="3"/>
</dbReference>
<feature type="non-terminal residue" evidence="8">
    <location>
        <position position="1"/>
    </location>
</feature>
<dbReference type="GO" id="GO:0019695">
    <property type="term" value="P:choline metabolic process"/>
    <property type="evidence" value="ECO:0007669"/>
    <property type="project" value="TreeGrafter"/>
</dbReference>